<name>A0ABQ8FXN4_9PEZI</name>
<feature type="region of interest" description="Disordered" evidence="1">
    <location>
        <begin position="45"/>
        <end position="76"/>
    </location>
</feature>
<feature type="compositionally biased region" description="Acidic residues" evidence="1">
    <location>
        <begin position="49"/>
        <end position="62"/>
    </location>
</feature>
<dbReference type="Proteomes" id="UP000774617">
    <property type="component" value="Unassembled WGS sequence"/>
</dbReference>
<proteinExistence type="predicted"/>
<feature type="compositionally biased region" description="Polar residues" evidence="1">
    <location>
        <begin position="117"/>
        <end position="130"/>
    </location>
</feature>
<evidence type="ECO:0000313" key="2">
    <source>
        <dbReference type="EMBL" id="KAH7028411.1"/>
    </source>
</evidence>
<gene>
    <name evidence="2" type="ORF">B0J12DRAFT_769117</name>
</gene>
<evidence type="ECO:0000313" key="3">
    <source>
        <dbReference type="Proteomes" id="UP000774617"/>
    </source>
</evidence>
<organism evidence="2 3">
    <name type="scientific">Macrophomina phaseolina</name>
    <dbReference type="NCBI Taxonomy" id="35725"/>
    <lineage>
        <taxon>Eukaryota</taxon>
        <taxon>Fungi</taxon>
        <taxon>Dikarya</taxon>
        <taxon>Ascomycota</taxon>
        <taxon>Pezizomycotina</taxon>
        <taxon>Dothideomycetes</taxon>
        <taxon>Dothideomycetes incertae sedis</taxon>
        <taxon>Botryosphaeriales</taxon>
        <taxon>Botryosphaeriaceae</taxon>
        <taxon>Macrophomina</taxon>
    </lineage>
</organism>
<comment type="caution">
    <text evidence="2">The sequence shown here is derived from an EMBL/GenBank/DDBJ whole genome shotgun (WGS) entry which is preliminary data.</text>
</comment>
<feature type="region of interest" description="Disordered" evidence="1">
    <location>
        <begin position="1"/>
        <end position="23"/>
    </location>
</feature>
<accession>A0ABQ8FXN4</accession>
<protein>
    <submittedName>
        <fullName evidence="2">Uncharacterized protein</fullName>
    </submittedName>
</protein>
<dbReference type="EMBL" id="JAGTJR010000049">
    <property type="protein sequence ID" value="KAH7028411.1"/>
    <property type="molecule type" value="Genomic_DNA"/>
</dbReference>
<keyword evidence="3" id="KW-1185">Reference proteome</keyword>
<reference evidence="2 3" key="1">
    <citation type="journal article" date="2021" name="Nat. Commun.">
        <title>Genetic determinants of endophytism in the Arabidopsis root mycobiome.</title>
        <authorList>
            <person name="Mesny F."/>
            <person name="Miyauchi S."/>
            <person name="Thiergart T."/>
            <person name="Pickel B."/>
            <person name="Atanasova L."/>
            <person name="Karlsson M."/>
            <person name="Huettel B."/>
            <person name="Barry K.W."/>
            <person name="Haridas S."/>
            <person name="Chen C."/>
            <person name="Bauer D."/>
            <person name="Andreopoulos W."/>
            <person name="Pangilinan J."/>
            <person name="LaButti K."/>
            <person name="Riley R."/>
            <person name="Lipzen A."/>
            <person name="Clum A."/>
            <person name="Drula E."/>
            <person name="Henrissat B."/>
            <person name="Kohler A."/>
            <person name="Grigoriev I.V."/>
            <person name="Martin F.M."/>
            <person name="Hacquard S."/>
        </authorList>
    </citation>
    <scope>NUCLEOTIDE SEQUENCE [LARGE SCALE GENOMIC DNA]</scope>
    <source>
        <strain evidence="2 3">MPI-SDFR-AT-0080</strain>
    </source>
</reference>
<feature type="region of interest" description="Disordered" evidence="1">
    <location>
        <begin position="106"/>
        <end position="140"/>
    </location>
</feature>
<evidence type="ECO:0000256" key="1">
    <source>
        <dbReference type="SAM" id="MobiDB-lite"/>
    </source>
</evidence>
<feature type="non-terminal residue" evidence="2">
    <location>
        <position position="1"/>
    </location>
</feature>
<sequence>MIAPVPRIDGHQAMSNHMHSPDHSLQRDFSWLNLEHDTEDDATTIYDSSEVDESGNDTDDTGNDATTMYEGSDLDESDHDAEILRRTMAHHHSDQLPLAWRLEAERETPEREEPLNVPSTTLTTAPTARQDSCPAHSAAPESTHQGLYIEPNSLEDLVCGIEVWHNFLKGERLYRKKNLEWCVVSHAELSNILDRKCVHMLFYGDEEFQVGKFQFDPITETLKDFTVVVASDWSDWKPMDGESYKADQALYDFYKNQVLEQAF</sequence>